<sequence>MTTLVNDFEVPVCGYNTRGKFLTIIIDRILSYNARLLIQKNIQQLLWVSNCKGCLVDVKFTNELSCVQLDWLWSLAQKQIREKPSKLDKIAILHDNPTSITLLFKEVKSPIKIEFFKDYSSAAAWLQEENSHG</sequence>
<evidence type="ECO:0000313" key="1">
    <source>
        <dbReference type="EMBL" id="BDC99335.1"/>
    </source>
</evidence>
<gene>
    <name evidence="1" type="ORF">PEPS_16160</name>
</gene>
<dbReference type="EMBL" id="AP025292">
    <property type="protein sequence ID" value="BDC99335.1"/>
    <property type="molecule type" value="Genomic_DNA"/>
</dbReference>
<dbReference type="Proteomes" id="UP001354989">
    <property type="component" value="Chromosome"/>
</dbReference>
<evidence type="ECO:0008006" key="3">
    <source>
        <dbReference type="Google" id="ProtNLM"/>
    </source>
</evidence>
<proteinExistence type="predicted"/>
<organism evidence="1 2">
    <name type="scientific">Persicobacter psychrovividus</name>
    <dbReference type="NCBI Taxonomy" id="387638"/>
    <lineage>
        <taxon>Bacteria</taxon>
        <taxon>Pseudomonadati</taxon>
        <taxon>Bacteroidota</taxon>
        <taxon>Cytophagia</taxon>
        <taxon>Cytophagales</taxon>
        <taxon>Persicobacteraceae</taxon>
        <taxon>Persicobacter</taxon>
    </lineage>
</organism>
<accession>A0ABM7VEH9</accession>
<reference evidence="1 2" key="1">
    <citation type="submission" date="2021-12" db="EMBL/GenBank/DDBJ databases">
        <title>Genome sequencing of bacteria with rrn-lacking chromosome and rrn-plasmid.</title>
        <authorList>
            <person name="Anda M."/>
            <person name="Iwasaki W."/>
        </authorList>
    </citation>
    <scope>NUCLEOTIDE SEQUENCE [LARGE SCALE GENOMIC DNA]</scope>
    <source>
        <strain evidence="1 2">NBRC 101262</strain>
    </source>
</reference>
<name>A0ABM7VEH9_9BACT</name>
<evidence type="ECO:0000313" key="2">
    <source>
        <dbReference type="Proteomes" id="UP001354989"/>
    </source>
</evidence>
<keyword evidence="2" id="KW-1185">Reference proteome</keyword>
<protein>
    <recommendedName>
        <fullName evidence="3">STAS/SEC14 domain-containing protein</fullName>
    </recommendedName>
</protein>
<dbReference type="RefSeq" id="WP_338396736.1">
    <property type="nucleotide sequence ID" value="NZ_AP025292.1"/>
</dbReference>